<gene>
    <name evidence="5" type="ORF">BDK89_0134</name>
</gene>
<dbReference type="InterPro" id="IPR027417">
    <property type="entry name" value="P-loop_NTPase"/>
</dbReference>
<dbReference type="InterPro" id="IPR049468">
    <property type="entry name" value="Restrct_endonuc-II-like_dom"/>
</dbReference>
<dbReference type="InterPro" id="IPR047187">
    <property type="entry name" value="SF1_C_Upf1"/>
</dbReference>
<comment type="caution">
    <text evidence="5">The sequence shown here is derived from an EMBL/GenBank/DDBJ whole genome shotgun (WGS) entry which is preliminary data.</text>
</comment>
<dbReference type="Pfam" id="PF13086">
    <property type="entry name" value="AAA_11"/>
    <property type="match status" value="1"/>
</dbReference>
<proteinExistence type="predicted"/>
<accession>A0A4R7HVN2</accession>
<dbReference type="Gene3D" id="3.40.50.300">
    <property type="entry name" value="P-loop containing nucleotide triphosphate hydrolases"/>
    <property type="match status" value="3"/>
</dbReference>
<feature type="region of interest" description="Disordered" evidence="1">
    <location>
        <begin position="501"/>
        <end position="536"/>
    </location>
</feature>
<evidence type="ECO:0000259" key="2">
    <source>
        <dbReference type="Pfam" id="PF13086"/>
    </source>
</evidence>
<dbReference type="GO" id="GO:0004386">
    <property type="term" value="F:helicase activity"/>
    <property type="evidence" value="ECO:0007669"/>
    <property type="project" value="InterPro"/>
</dbReference>
<evidence type="ECO:0000259" key="3">
    <source>
        <dbReference type="Pfam" id="PF13087"/>
    </source>
</evidence>
<dbReference type="Pfam" id="PF18741">
    <property type="entry name" value="MTES_1575"/>
    <property type="match status" value="1"/>
</dbReference>
<dbReference type="Pfam" id="PF13087">
    <property type="entry name" value="AAA_12"/>
    <property type="match status" value="1"/>
</dbReference>
<sequence length="1693" mass="184265">MTYARLLSEATAAEQLPSTGDVLAVGLPFLRQLDDLHRQGQVSRINGTDAVTYDGTSLQLATGHTQSPKRDERLTRRLDPPDRAQAITVQQRVAIDDRQATSLDVHDDATTLPDRPVFEIGYRAWEQSHGVHDELTDTYLAGLLLAGYAFGLDLDRPDDVHELALRHRHLTTLNPNLHPVVAGVLTDLTQPSRHRRPAQLSAVIAQLEHHREVPPDLDLADAYAAEEGWRKAVLATLRERVFDVSRRNRALYFKPTSANVSLTEASVPLLLDVNRIRPDDLLTWTGKAGAAFRSGKAVDLEQWCRFEEAPHLAPALDTMISNERKLRAEHGHGRLQLIAAFLRWVDPETDEHVNSPLFVTPAELTRKKGVRNRYRVQTEEGLDVNPVLRHVFRSRFGVTLPERIDGDAQSILTFVADFQAAVRATEPSLTIDLVDTPRIHLIRRRAQLRVDAYRRRKARAMASQGRWRRQDHSYDHDDWRPLGLALYRRFVRSAELPLRSMTDAAPRPPQPNAMAPSLPPPSGRAAATLEPPGAREQTNYAVSTGDVSRHRWEVDLCAVTLASLGSRRTNLARDYDTVLAAGAEPSGFADDATAPAFESFESIFAPVPRRTDQAPPDPFTVDQPLVLPADDAQARAVRKASAGESFIIQGPPGTGKSQTITNLLATLVADGKRVLFVCEKRAAIDVVAHRLRQAGLGEIVATVHDSQLDRKEVIADLGATYESWLADGTDDRETARTAALAAVHEVLDPLERLFAEVTDERGDRASLASIVERLVGLRVRRVEPADHLPDGLEEPAWRAARPAIDRVVAAAAAGGRTGPLGEVAALHVQPNQLTDGDPVVTAREVGSQLAAAVPPFLDATAAAGTPDQPVTVGSVRRVAPVAGWLTAFHERGVIGVLDRSHPAHLDLRAAQAALDAAQAEADQKGTARERWTTVLDAADARAALSVAQSKEGSAFKFLSGSWRKVKSLVHGSYRFADHQVEPSVTQVLTELVAWHDANDAVAAQRAALTTRYGTDDLPAVISMIDGLAGDPLVAACAAGSVDVPRLVPALQQLGEVTARIVADDTTPDADLTPLAAGLEATSVVDEPLLLAWRDLAEAPAPVIAAVLQPGSTPDAIERAVLDDVLRRAGGASASMSGARLDEVVDQVLARYRTLLDANAGMVAARAKRRFLDHVEHSEASMAGRSDEDKELKRTYNAGRRVLEREFQKKMRFRSIRELAAGDSGAVVRDLKPIWLMSPLSVSDTLPLDGTWFDAVVFDEASQIPVEDAVPSLFRAPQVIVVGDRMQLPPTRFFAAETDDDDGEVDVVDDDGHRVTVTLDADSFLTQADLSLPSSTLTWHYRSRSESLIAYSNHAFYDARLATVPDRLFDGDERPDIVVSGPDDARENLAEVLARPISFHRVPHGVYEHRRNTAEADYVAELVRAVLVSGCGLTIGVVAFSEAQQTAIESSLADLAAVDQHFAELYEAEQNRVDDGEYVGLFVKNLENVQGDERELIIMSVCYGPDPNGKMRMNFGPVNQAGGERRLNVIFSRAKQHMAIVSTIEAPAITNLHNDGAAHLARFLAYAQAESAGGDGGEAVLRSLRVGDESPGAGARSAVAAELAERLRQEGFEVDTDVGRSQFTIDVAIRGDDGYRLGVLIDPGDDDTSAEARLVSEAAVLNAFGWPVTRVMVTEWWTNPDDVIAHVTTTGRVS</sequence>
<dbReference type="InterPro" id="IPR045055">
    <property type="entry name" value="DNA2/NAM7-like"/>
</dbReference>
<name>A0A4R7HVN2_9ACTN</name>
<protein>
    <submittedName>
        <fullName evidence="5">AAA domain-containing protein</fullName>
    </submittedName>
</protein>
<dbReference type="Pfam" id="PF13195">
    <property type="entry name" value="DUF4011"/>
    <property type="match status" value="1"/>
</dbReference>
<dbReference type="PANTHER" id="PTHR10887">
    <property type="entry name" value="DNA2/NAM7 HELICASE FAMILY"/>
    <property type="match status" value="1"/>
</dbReference>
<dbReference type="PANTHER" id="PTHR10887:SF495">
    <property type="entry name" value="HELICASE SENATAXIN ISOFORM X1-RELATED"/>
    <property type="match status" value="1"/>
</dbReference>
<dbReference type="OrthoDB" id="9757917at2"/>
<evidence type="ECO:0000313" key="5">
    <source>
        <dbReference type="EMBL" id="TDT14579.1"/>
    </source>
</evidence>
<keyword evidence="6" id="KW-1185">Reference proteome</keyword>
<organism evidence="5 6">
    <name type="scientific">Ilumatobacter fluminis</name>
    <dbReference type="NCBI Taxonomy" id="467091"/>
    <lineage>
        <taxon>Bacteria</taxon>
        <taxon>Bacillati</taxon>
        <taxon>Actinomycetota</taxon>
        <taxon>Acidimicrobiia</taxon>
        <taxon>Acidimicrobiales</taxon>
        <taxon>Ilumatobacteraceae</taxon>
        <taxon>Ilumatobacter</taxon>
    </lineage>
</organism>
<evidence type="ECO:0000259" key="4">
    <source>
        <dbReference type="Pfam" id="PF18741"/>
    </source>
</evidence>
<dbReference type="Proteomes" id="UP000294558">
    <property type="component" value="Unassembled WGS sequence"/>
</dbReference>
<feature type="domain" description="DNA2/NAM7 helicase-like C-terminal" evidence="3">
    <location>
        <begin position="1331"/>
        <end position="1542"/>
    </location>
</feature>
<evidence type="ECO:0000256" key="1">
    <source>
        <dbReference type="SAM" id="MobiDB-lite"/>
    </source>
</evidence>
<feature type="domain" description="Restriction endonuclease type II-like" evidence="4">
    <location>
        <begin position="1601"/>
        <end position="1687"/>
    </location>
</feature>
<dbReference type="InterPro" id="IPR041679">
    <property type="entry name" value="DNA2/NAM7-like_C"/>
</dbReference>
<evidence type="ECO:0000313" key="6">
    <source>
        <dbReference type="Proteomes" id="UP000294558"/>
    </source>
</evidence>
<feature type="domain" description="DNA2/NAM7 helicase helicase" evidence="2">
    <location>
        <begin position="630"/>
        <end position="693"/>
    </location>
</feature>
<dbReference type="InterPro" id="IPR041677">
    <property type="entry name" value="DNA2/NAM7_AAA_11"/>
</dbReference>
<dbReference type="SUPFAM" id="SSF52540">
    <property type="entry name" value="P-loop containing nucleoside triphosphate hydrolases"/>
    <property type="match status" value="1"/>
</dbReference>
<dbReference type="InterPro" id="IPR025103">
    <property type="entry name" value="DUF4011"/>
</dbReference>
<dbReference type="EMBL" id="SOAU01000001">
    <property type="protein sequence ID" value="TDT14579.1"/>
    <property type="molecule type" value="Genomic_DNA"/>
</dbReference>
<reference evidence="5 6" key="1">
    <citation type="submission" date="2019-03" db="EMBL/GenBank/DDBJ databases">
        <title>Sequencing the genomes of 1000 actinobacteria strains.</title>
        <authorList>
            <person name="Klenk H.-P."/>
        </authorList>
    </citation>
    <scope>NUCLEOTIDE SEQUENCE [LARGE SCALE GENOMIC DNA]</scope>
    <source>
        <strain evidence="5 6">DSM 18936</strain>
    </source>
</reference>
<feature type="compositionally biased region" description="Pro residues" evidence="1">
    <location>
        <begin position="506"/>
        <end position="522"/>
    </location>
</feature>
<dbReference type="RefSeq" id="WP_133867115.1">
    <property type="nucleotide sequence ID" value="NZ_SOAU01000001.1"/>
</dbReference>
<dbReference type="CDD" id="cd18808">
    <property type="entry name" value="SF1_C_Upf1"/>
    <property type="match status" value="1"/>
</dbReference>